<dbReference type="EMBL" id="UINC01017827">
    <property type="protein sequence ID" value="SVA74345.1"/>
    <property type="molecule type" value="Genomic_DNA"/>
</dbReference>
<feature type="compositionally biased region" description="Basic and acidic residues" evidence="1">
    <location>
        <begin position="105"/>
        <end position="128"/>
    </location>
</feature>
<feature type="transmembrane region" description="Helical" evidence="2">
    <location>
        <begin position="217"/>
        <end position="240"/>
    </location>
</feature>
<keyword evidence="2" id="KW-0812">Transmembrane</keyword>
<accession>A0A381YBH1</accession>
<feature type="region of interest" description="Disordered" evidence="1">
    <location>
        <begin position="80"/>
        <end position="145"/>
    </location>
</feature>
<keyword evidence="2" id="KW-1133">Transmembrane helix</keyword>
<reference evidence="3" key="1">
    <citation type="submission" date="2018-05" db="EMBL/GenBank/DDBJ databases">
        <authorList>
            <person name="Lanie J.A."/>
            <person name="Ng W.-L."/>
            <person name="Kazmierczak K.M."/>
            <person name="Andrzejewski T.M."/>
            <person name="Davidsen T.M."/>
            <person name="Wayne K.J."/>
            <person name="Tettelin H."/>
            <person name="Glass J.I."/>
            <person name="Rusch D."/>
            <person name="Podicherti R."/>
            <person name="Tsui H.-C.T."/>
            <person name="Winkler M.E."/>
        </authorList>
    </citation>
    <scope>NUCLEOTIDE SEQUENCE</scope>
</reference>
<evidence type="ECO:0000256" key="1">
    <source>
        <dbReference type="SAM" id="MobiDB-lite"/>
    </source>
</evidence>
<gene>
    <name evidence="3" type="ORF">METZ01_LOCUS127199</name>
</gene>
<evidence type="ECO:0000313" key="3">
    <source>
        <dbReference type="EMBL" id="SVA74345.1"/>
    </source>
</evidence>
<name>A0A381YBH1_9ZZZZ</name>
<protein>
    <submittedName>
        <fullName evidence="3">Uncharacterized protein</fullName>
    </submittedName>
</protein>
<dbReference type="AlphaFoldDB" id="A0A381YBH1"/>
<feature type="region of interest" description="Disordered" evidence="1">
    <location>
        <begin position="13"/>
        <end position="33"/>
    </location>
</feature>
<proteinExistence type="predicted"/>
<feature type="compositionally biased region" description="Basic and acidic residues" evidence="1">
    <location>
        <begin position="18"/>
        <end position="33"/>
    </location>
</feature>
<sequence>MNLEISLVRHGKKKRRFGSRERKPLDFVDPNRDPHTYIERYVREEDYRDWFDRNYPDYTIYEAVGLTESDLDAAERRFAPAHEETSLEPEPEPDGSVSGKWTAEPSKEERPRVAKRRDSPPTKRRDSPPTEPVDTSTPPVSSQEELLTKKRTNVLFWMRIAFALIGGAIATFAFDSIEDSEEKRWTSIIFMIVLFVATCVIAKGMKINFSRADRKKLVTTGIGSYIFLYLFAWILSYTLLNLPQSNIPTPFT</sequence>
<keyword evidence="2" id="KW-0472">Membrane</keyword>
<feature type="compositionally biased region" description="Polar residues" evidence="1">
    <location>
        <begin position="133"/>
        <end position="145"/>
    </location>
</feature>
<feature type="transmembrane region" description="Helical" evidence="2">
    <location>
        <begin position="154"/>
        <end position="173"/>
    </location>
</feature>
<feature type="transmembrane region" description="Helical" evidence="2">
    <location>
        <begin position="185"/>
        <end position="205"/>
    </location>
</feature>
<evidence type="ECO:0000256" key="2">
    <source>
        <dbReference type="SAM" id="Phobius"/>
    </source>
</evidence>
<organism evidence="3">
    <name type="scientific">marine metagenome</name>
    <dbReference type="NCBI Taxonomy" id="408172"/>
    <lineage>
        <taxon>unclassified sequences</taxon>
        <taxon>metagenomes</taxon>
        <taxon>ecological metagenomes</taxon>
    </lineage>
</organism>